<evidence type="ECO:0000256" key="6">
    <source>
        <dbReference type="ARBA" id="ARBA00023180"/>
    </source>
</evidence>
<dbReference type="InterPro" id="IPR000731">
    <property type="entry name" value="SSD"/>
</dbReference>
<sequence>MRRLEKAFDIYGRFVARYPFPFLLVPCLLTLISIFGCLPRNFHSQDDIWDIYAPRNALSRVEEKALESFNDYISSNHYRIQVLVDRKDGKNLMNPEDLAEITAVNRLIVENDTISVKGVNKYWSYKDLCGAYCTEGNDPVLTFIQTVLRSRNDPPDNLWFTYPNAQAWHQKIFIGYSVGDFTLAKKNDVDQVDEFRLFILHYVIDMGPLKGEVRVRDSFEAQILRLFNQATIESANLNYALLSRNRELEEQRKITTTAIPYLGLTGLVLAIFMVATLFNRPFYKSQHIEAIFGIISPAMALVTTFGLLWSLGFPFSNILTVVPFLVITIGVDDAFLILAGWRHSNPKADLETRMGESLAKSGASVSVTSVTDVLCFGVGIISNLPVVQLFCLYASVALAIDFIYQITFFVAVCTYCGKRKILHAIMPLSNGKVAPENEIHAAEGDNQDRAQNFEAAFVNFLCNPWTKATTLGLFAAHITVSVYCCSLVNTNFDMENLYLKDSPLTPISQKMQTFVLGESFVVNFVLNNMGSFENVTKRDRFEKMIRELESIPVFSAGNSASTNLWTRDYEIAASWAAEEDNLWEPAELLRNYRAFKLGEKYIRTKLNDKHEEVIDSFTWHISYHNMHNFIDVEELLEVRRKILAKYADTFDVKSHHTLEKVPTESAASAPINFLQTAVSAVILMSVLVFCFIAKFEAIFTVVLSIFSISLGTVGYLHLWSVNLDAVSLISMLMSIGFSVDYSAHVCYHFYTFSSDSETEPKMPVSPPSPSACSTTTDTDSNNSTTVEGSSLSSQLSKSQNDPIHDTRYLLTHTLNGVGWPVIQSGVSTVLGMIPLFFVNAYVVAVFWKTIILVTILGIIHALFICPTFFILLSDLRFCYQIPSEHKHPSSKRMDWCFCNKNSHRADQNKLDVEHYG</sequence>
<keyword evidence="6" id="KW-0325">Glycoprotein</keyword>
<evidence type="ECO:0000256" key="1">
    <source>
        <dbReference type="ARBA" id="ARBA00004141"/>
    </source>
</evidence>
<feature type="transmembrane region" description="Helical" evidence="8">
    <location>
        <begin position="318"/>
        <end position="341"/>
    </location>
</feature>
<evidence type="ECO:0000313" key="11">
    <source>
        <dbReference type="Proteomes" id="UP001201812"/>
    </source>
</evidence>
<dbReference type="Proteomes" id="UP001201812">
    <property type="component" value="Unassembled WGS sequence"/>
</dbReference>
<evidence type="ECO:0000256" key="4">
    <source>
        <dbReference type="ARBA" id="ARBA00022989"/>
    </source>
</evidence>
<organism evidence="10 11">
    <name type="scientific">Ditylenchus destructor</name>
    <dbReference type="NCBI Taxonomy" id="166010"/>
    <lineage>
        <taxon>Eukaryota</taxon>
        <taxon>Metazoa</taxon>
        <taxon>Ecdysozoa</taxon>
        <taxon>Nematoda</taxon>
        <taxon>Chromadorea</taxon>
        <taxon>Rhabditida</taxon>
        <taxon>Tylenchina</taxon>
        <taxon>Tylenchomorpha</taxon>
        <taxon>Sphaerularioidea</taxon>
        <taxon>Anguinidae</taxon>
        <taxon>Anguininae</taxon>
        <taxon>Ditylenchus</taxon>
    </lineage>
</organism>
<gene>
    <name evidence="10" type="ORF">DdX_09508</name>
</gene>
<dbReference type="GO" id="GO:0006897">
    <property type="term" value="P:endocytosis"/>
    <property type="evidence" value="ECO:0007669"/>
    <property type="project" value="TreeGrafter"/>
</dbReference>
<dbReference type="Gene3D" id="1.20.1640.10">
    <property type="entry name" value="Multidrug efflux transporter AcrB transmembrane domain"/>
    <property type="match status" value="2"/>
</dbReference>
<evidence type="ECO:0000313" key="10">
    <source>
        <dbReference type="EMBL" id="KAI1712423.1"/>
    </source>
</evidence>
<keyword evidence="11" id="KW-1185">Reference proteome</keyword>
<dbReference type="SUPFAM" id="SSF82866">
    <property type="entry name" value="Multidrug efflux transporter AcrB transmembrane domain"/>
    <property type="match status" value="2"/>
</dbReference>
<accession>A0AAD4N485</accession>
<dbReference type="PANTHER" id="PTHR10796:SF103">
    <property type="entry name" value="SSD DOMAIN-CONTAINING PROTEIN"/>
    <property type="match status" value="1"/>
</dbReference>
<feature type="transmembrane region" description="Helical" evidence="8">
    <location>
        <begin position="817"/>
        <end position="838"/>
    </location>
</feature>
<evidence type="ECO:0000256" key="8">
    <source>
        <dbReference type="SAM" id="Phobius"/>
    </source>
</evidence>
<feature type="transmembrane region" description="Helical" evidence="8">
    <location>
        <begin position="673"/>
        <end position="692"/>
    </location>
</feature>
<dbReference type="EMBL" id="JAKKPZ010000018">
    <property type="protein sequence ID" value="KAI1712423.1"/>
    <property type="molecule type" value="Genomic_DNA"/>
</dbReference>
<feature type="transmembrane region" description="Helical" evidence="8">
    <location>
        <begin position="725"/>
        <end position="750"/>
    </location>
</feature>
<feature type="domain" description="SSD" evidence="9">
    <location>
        <begin position="258"/>
        <end position="415"/>
    </location>
</feature>
<evidence type="ECO:0000256" key="2">
    <source>
        <dbReference type="ARBA" id="ARBA00005585"/>
    </source>
</evidence>
<protein>
    <submittedName>
        <fullName evidence="10">Patched family domain-containing protein</fullName>
    </submittedName>
</protein>
<dbReference type="GO" id="GO:0018996">
    <property type="term" value="P:molting cycle, collagen and cuticulin-based cuticle"/>
    <property type="evidence" value="ECO:0007669"/>
    <property type="project" value="TreeGrafter"/>
</dbReference>
<comment type="subcellular location">
    <subcellularLocation>
        <location evidence="1">Membrane</location>
        <topology evidence="1">Multi-pass membrane protein</topology>
    </subcellularLocation>
</comment>
<proteinExistence type="inferred from homology"/>
<dbReference type="InterPro" id="IPR003392">
    <property type="entry name" value="PTHD_SSD"/>
</dbReference>
<evidence type="ECO:0000256" key="3">
    <source>
        <dbReference type="ARBA" id="ARBA00022692"/>
    </source>
</evidence>
<name>A0AAD4N485_9BILA</name>
<feature type="compositionally biased region" description="Low complexity" evidence="7">
    <location>
        <begin position="770"/>
        <end position="799"/>
    </location>
</feature>
<feature type="transmembrane region" description="Helical" evidence="8">
    <location>
        <begin position="698"/>
        <end position="718"/>
    </location>
</feature>
<reference evidence="10" key="1">
    <citation type="submission" date="2022-01" db="EMBL/GenBank/DDBJ databases">
        <title>Genome Sequence Resource for Two Populations of Ditylenchus destructor, the Migratory Endoparasitic Phytonematode.</title>
        <authorList>
            <person name="Zhang H."/>
            <person name="Lin R."/>
            <person name="Xie B."/>
        </authorList>
    </citation>
    <scope>NUCLEOTIDE SEQUENCE</scope>
    <source>
        <strain evidence="10">BazhouSP</strain>
    </source>
</reference>
<dbReference type="Pfam" id="PF02460">
    <property type="entry name" value="Patched"/>
    <property type="match status" value="1"/>
</dbReference>
<feature type="transmembrane region" description="Helical" evidence="8">
    <location>
        <begin position="387"/>
        <end position="416"/>
    </location>
</feature>
<feature type="transmembrane region" description="Helical" evidence="8">
    <location>
        <begin position="20"/>
        <end position="36"/>
    </location>
</feature>
<evidence type="ECO:0000259" key="9">
    <source>
        <dbReference type="PROSITE" id="PS50156"/>
    </source>
</evidence>
<dbReference type="PANTHER" id="PTHR10796">
    <property type="entry name" value="PATCHED-RELATED"/>
    <property type="match status" value="1"/>
</dbReference>
<evidence type="ECO:0000256" key="7">
    <source>
        <dbReference type="SAM" id="MobiDB-lite"/>
    </source>
</evidence>
<feature type="transmembrane region" description="Helical" evidence="8">
    <location>
        <begin position="258"/>
        <end position="278"/>
    </location>
</feature>
<dbReference type="AlphaFoldDB" id="A0AAD4N485"/>
<comment type="caution">
    <text evidence="10">The sequence shown here is derived from an EMBL/GenBank/DDBJ whole genome shotgun (WGS) entry which is preliminary data.</text>
</comment>
<comment type="similarity">
    <text evidence="2">Belongs to the patched family.</text>
</comment>
<keyword evidence="4 8" id="KW-1133">Transmembrane helix</keyword>
<feature type="transmembrane region" description="Helical" evidence="8">
    <location>
        <begin position="290"/>
        <end position="312"/>
    </location>
</feature>
<evidence type="ECO:0000256" key="5">
    <source>
        <dbReference type="ARBA" id="ARBA00023136"/>
    </source>
</evidence>
<feature type="transmembrane region" description="Helical" evidence="8">
    <location>
        <begin position="850"/>
        <end position="872"/>
    </location>
</feature>
<dbReference type="GO" id="GO:0030659">
    <property type="term" value="C:cytoplasmic vesicle membrane"/>
    <property type="evidence" value="ECO:0007669"/>
    <property type="project" value="TreeGrafter"/>
</dbReference>
<feature type="region of interest" description="Disordered" evidence="7">
    <location>
        <begin position="755"/>
        <end position="800"/>
    </location>
</feature>
<feature type="transmembrane region" description="Helical" evidence="8">
    <location>
        <begin position="362"/>
        <end position="381"/>
    </location>
</feature>
<dbReference type="InterPro" id="IPR051697">
    <property type="entry name" value="Patched_domain-protein"/>
</dbReference>
<keyword evidence="5 8" id="KW-0472">Membrane</keyword>
<dbReference type="GO" id="GO:0005886">
    <property type="term" value="C:plasma membrane"/>
    <property type="evidence" value="ECO:0007669"/>
    <property type="project" value="TreeGrafter"/>
</dbReference>
<dbReference type="PROSITE" id="PS50156">
    <property type="entry name" value="SSD"/>
    <property type="match status" value="1"/>
</dbReference>
<keyword evidence="3 8" id="KW-0812">Transmembrane</keyword>